<organism evidence="1">
    <name type="scientific">Lepeophtheirus salmonis</name>
    <name type="common">Salmon louse</name>
    <name type="synonym">Caligus salmonis</name>
    <dbReference type="NCBI Taxonomy" id="72036"/>
    <lineage>
        <taxon>Eukaryota</taxon>
        <taxon>Metazoa</taxon>
        <taxon>Ecdysozoa</taxon>
        <taxon>Arthropoda</taxon>
        <taxon>Crustacea</taxon>
        <taxon>Multicrustacea</taxon>
        <taxon>Hexanauplia</taxon>
        <taxon>Copepoda</taxon>
        <taxon>Siphonostomatoida</taxon>
        <taxon>Caligidae</taxon>
        <taxon>Lepeophtheirus</taxon>
    </lineage>
</organism>
<dbReference type="EMBL" id="HACA01000537">
    <property type="protein sequence ID" value="CDW17898.1"/>
    <property type="molecule type" value="Transcribed_RNA"/>
</dbReference>
<sequence>MAGDLDSTTIDFGFDIEEAVAARLAVKNKKTVQLRELLNGTKFTKTEIRTMYRG</sequence>
<name>A0A0K2SVT4_LEPSM</name>
<accession>A0A0K2SVT4</accession>
<protein>
    <submittedName>
        <fullName evidence="1">Uncharacterized protein</fullName>
    </submittedName>
</protein>
<feature type="non-terminal residue" evidence="1">
    <location>
        <position position="54"/>
    </location>
</feature>
<evidence type="ECO:0000313" key="1">
    <source>
        <dbReference type="EMBL" id="CDW17898.1"/>
    </source>
</evidence>
<reference evidence="1" key="1">
    <citation type="submission" date="2014-05" db="EMBL/GenBank/DDBJ databases">
        <authorList>
            <person name="Chronopoulou M."/>
        </authorList>
    </citation>
    <scope>NUCLEOTIDE SEQUENCE</scope>
    <source>
        <tissue evidence="1">Whole organism</tissue>
    </source>
</reference>
<dbReference type="AlphaFoldDB" id="A0A0K2SVT4"/>
<proteinExistence type="predicted"/>